<comment type="subcellular location">
    <subcellularLocation>
        <location evidence="1">Membrane</location>
        <topology evidence="1">Multi-pass membrane protein</topology>
    </subcellularLocation>
</comment>
<evidence type="ECO:0000313" key="14">
    <source>
        <dbReference type="EMBL" id="CAF3913708.1"/>
    </source>
</evidence>
<dbReference type="GO" id="GO:0005524">
    <property type="term" value="F:ATP binding"/>
    <property type="evidence" value="ECO:0007669"/>
    <property type="project" value="InterPro"/>
</dbReference>
<dbReference type="Pfam" id="PF01061">
    <property type="entry name" value="ABC2_membrane"/>
    <property type="match status" value="2"/>
</dbReference>
<protein>
    <submittedName>
        <fullName evidence="11">Uncharacterized protein</fullName>
    </submittedName>
</protein>
<keyword evidence="4 7" id="KW-0812">Transmembrane</keyword>
<dbReference type="GO" id="GO:0016887">
    <property type="term" value="F:ATP hydrolysis activity"/>
    <property type="evidence" value="ECO:0007669"/>
    <property type="project" value="InterPro"/>
</dbReference>
<dbReference type="Proteomes" id="UP000681722">
    <property type="component" value="Unassembled WGS sequence"/>
</dbReference>
<keyword evidence="6 7" id="KW-0472">Membrane</keyword>
<keyword evidence="15" id="KW-1185">Reference proteome</keyword>
<dbReference type="EMBL" id="CAJOBA010021737">
    <property type="protein sequence ID" value="CAF3913708.1"/>
    <property type="molecule type" value="Genomic_DNA"/>
</dbReference>
<evidence type="ECO:0000256" key="3">
    <source>
        <dbReference type="ARBA" id="ARBA00022448"/>
    </source>
</evidence>
<dbReference type="Pfam" id="PF00005">
    <property type="entry name" value="ABC_tran"/>
    <property type="match status" value="1"/>
</dbReference>
<dbReference type="InterPro" id="IPR050352">
    <property type="entry name" value="ABCG_transporters"/>
</dbReference>
<comment type="similarity">
    <text evidence="2">Belongs to the ABC transporter superfamily. ABCG family. Eye pigment precursor importer (TC 3.A.1.204) subfamily.</text>
</comment>
<feature type="transmembrane region" description="Helical" evidence="7">
    <location>
        <begin position="339"/>
        <end position="361"/>
    </location>
</feature>
<evidence type="ECO:0000256" key="2">
    <source>
        <dbReference type="ARBA" id="ARBA00005814"/>
    </source>
</evidence>
<evidence type="ECO:0000256" key="1">
    <source>
        <dbReference type="ARBA" id="ARBA00004141"/>
    </source>
</evidence>
<dbReference type="EMBL" id="CAJOBC010005656">
    <property type="protein sequence ID" value="CAF3871342.1"/>
    <property type="molecule type" value="Genomic_DNA"/>
</dbReference>
<evidence type="ECO:0000256" key="4">
    <source>
        <dbReference type="ARBA" id="ARBA00022692"/>
    </source>
</evidence>
<dbReference type="Gene3D" id="3.40.50.300">
    <property type="entry name" value="P-loop containing nucleotide triphosphate hydrolases"/>
    <property type="match status" value="2"/>
</dbReference>
<evidence type="ECO:0000256" key="7">
    <source>
        <dbReference type="SAM" id="Phobius"/>
    </source>
</evidence>
<feature type="transmembrane region" description="Helical" evidence="7">
    <location>
        <begin position="463"/>
        <end position="482"/>
    </location>
</feature>
<dbReference type="Proteomes" id="UP000682733">
    <property type="component" value="Unassembled WGS sequence"/>
</dbReference>
<dbReference type="OrthoDB" id="6275165at2759"/>
<dbReference type="Proteomes" id="UP000677228">
    <property type="component" value="Unassembled WGS sequence"/>
</dbReference>
<dbReference type="InterPro" id="IPR003439">
    <property type="entry name" value="ABC_transporter-like_ATP-bd"/>
</dbReference>
<dbReference type="GO" id="GO:0005886">
    <property type="term" value="C:plasma membrane"/>
    <property type="evidence" value="ECO:0007669"/>
    <property type="project" value="TreeGrafter"/>
</dbReference>
<sequence length="488" mass="55474">MPFQNTKNKQILHDITGIFKSGMNAILGPSGCGKSSLLDVLAARKDPDGLSGTVLIDGQTRPNDYKYRVGYVVQDDILSGTLTVKENLAFSANIRLSKTVSKQQKADVVKRVIHQLALEKCADTRVGLDSSTAIKVMKLLHEISLNGCTIIFSIHQPRYMIYKLFDQILLLSLGLCIYHGPAPDILSYFSESLGFICEQYDNPCDFLLDIVQGDRHSSVILKNSVKEDDKEEDKKLTQNKLAETLNNRYLKSYLWASVQQETDNYFNHPSSDQILYEKLPKKCRFNELYYVSQRVLRNLGRSPTVIIIQIGVSIVFAILCGLVFLRIDHTLDQGVRQRAGALFLITTFQVFVNLISLELFLKEPTVDVFAVANVILGMIYLIMMIFSGFIVDLTSIVAALNWLQWFSIFRYALYGLNINEFTNLNLCATVANNTTSICSYRGEDTLIERHIDFESDWDLWKNFLALGIMTIIYLILTYIQLLRIKKYK</sequence>
<evidence type="ECO:0000313" key="11">
    <source>
        <dbReference type="EMBL" id="CAF1106694.1"/>
    </source>
</evidence>
<dbReference type="GO" id="GO:0140359">
    <property type="term" value="F:ABC-type transporter activity"/>
    <property type="evidence" value="ECO:0007669"/>
    <property type="project" value="InterPro"/>
</dbReference>
<accession>A0A814PHE0</accession>
<dbReference type="InterPro" id="IPR043926">
    <property type="entry name" value="ABCG_dom"/>
</dbReference>
<feature type="domain" description="ABC transporter family G" evidence="10">
    <location>
        <begin position="155"/>
        <end position="218"/>
    </location>
</feature>
<proteinExistence type="inferred from homology"/>
<evidence type="ECO:0000259" key="8">
    <source>
        <dbReference type="Pfam" id="PF00005"/>
    </source>
</evidence>
<evidence type="ECO:0000259" key="9">
    <source>
        <dbReference type="Pfam" id="PF01061"/>
    </source>
</evidence>
<feature type="transmembrane region" description="Helical" evidence="7">
    <location>
        <begin position="304"/>
        <end position="327"/>
    </location>
</feature>
<evidence type="ECO:0000256" key="5">
    <source>
        <dbReference type="ARBA" id="ARBA00022989"/>
    </source>
</evidence>
<evidence type="ECO:0000313" key="13">
    <source>
        <dbReference type="EMBL" id="CAF3871342.1"/>
    </source>
</evidence>
<evidence type="ECO:0000256" key="6">
    <source>
        <dbReference type="ARBA" id="ARBA00023136"/>
    </source>
</evidence>
<dbReference type="Pfam" id="PF19055">
    <property type="entry name" value="ABC2_membrane_7"/>
    <property type="match status" value="1"/>
</dbReference>
<name>A0A814PHE0_9BILA</name>
<gene>
    <name evidence="11" type="ORF">GPM918_LOCUS19025</name>
    <name evidence="12" type="ORF">OVA965_LOCUS20645</name>
    <name evidence="13" type="ORF">SRO942_LOCUS19022</name>
    <name evidence="14" type="ORF">TMI583_LOCUS21081</name>
</gene>
<dbReference type="EMBL" id="CAJNOK010011044">
    <property type="protein sequence ID" value="CAF1130856.1"/>
    <property type="molecule type" value="Genomic_DNA"/>
</dbReference>
<dbReference type="PANTHER" id="PTHR48041:SF116">
    <property type="entry name" value="PROTEIN BROWN"/>
    <property type="match status" value="1"/>
</dbReference>
<feature type="domain" description="ABC-2 type transporter transmembrane" evidence="9">
    <location>
        <begin position="369"/>
        <end position="421"/>
    </location>
</feature>
<dbReference type="SUPFAM" id="SSF52540">
    <property type="entry name" value="P-loop containing nucleoside triphosphate hydrolases"/>
    <property type="match status" value="1"/>
</dbReference>
<dbReference type="InterPro" id="IPR013525">
    <property type="entry name" value="ABC2_TM"/>
</dbReference>
<evidence type="ECO:0000313" key="12">
    <source>
        <dbReference type="EMBL" id="CAF1130856.1"/>
    </source>
</evidence>
<feature type="domain" description="ABC-2 type transporter transmembrane" evidence="9">
    <location>
        <begin position="288"/>
        <end position="363"/>
    </location>
</feature>
<evidence type="ECO:0000313" key="15">
    <source>
        <dbReference type="Proteomes" id="UP000663829"/>
    </source>
</evidence>
<keyword evidence="5 7" id="KW-1133">Transmembrane helix</keyword>
<keyword evidence="3" id="KW-0813">Transport</keyword>
<dbReference type="AlphaFoldDB" id="A0A814PHE0"/>
<dbReference type="PANTHER" id="PTHR48041">
    <property type="entry name" value="ABC TRANSPORTER G FAMILY MEMBER 28"/>
    <property type="match status" value="1"/>
</dbReference>
<dbReference type="EMBL" id="CAJNOQ010005656">
    <property type="protein sequence ID" value="CAF1106694.1"/>
    <property type="molecule type" value="Genomic_DNA"/>
</dbReference>
<reference evidence="11" key="1">
    <citation type="submission" date="2021-02" db="EMBL/GenBank/DDBJ databases">
        <authorList>
            <person name="Nowell W R."/>
        </authorList>
    </citation>
    <scope>NUCLEOTIDE SEQUENCE</scope>
</reference>
<evidence type="ECO:0000259" key="10">
    <source>
        <dbReference type="Pfam" id="PF19055"/>
    </source>
</evidence>
<feature type="domain" description="ABC transporter" evidence="8">
    <location>
        <begin position="22"/>
        <end position="127"/>
    </location>
</feature>
<dbReference type="Proteomes" id="UP000663829">
    <property type="component" value="Unassembled WGS sequence"/>
</dbReference>
<organism evidence="11 15">
    <name type="scientific">Didymodactylos carnosus</name>
    <dbReference type="NCBI Taxonomy" id="1234261"/>
    <lineage>
        <taxon>Eukaryota</taxon>
        <taxon>Metazoa</taxon>
        <taxon>Spiralia</taxon>
        <taxon>Gnathifera</taxon>
        <taxon>Rotifera</taxon>
        <taxon>Eurotatoria</taxon>
        <taxon>Bdelloidea</taxon>
        <taxon>Philodinida</taxon>
        <taxon>Philodinidae</taxon>
        <taxon>Didymodactylos</taxon>
    </lineage>
</organism>
<dbReference type="InterPro" id="IPR027417">
    <property type="entry name" value="P-loop_NTPase"/>
</dbReference>
<feature type="transmembrane region" description="Helical" evidence="7">
    <location>
        <begin position="368"/>
        <end position="391"/>
    </location>
</feature>
<comment type="caution">
    <text evidence="11">The sequence shown here is derived from an EMBL/GenBank/DDBJ whole genome shotgun (WGS) entry which is preliminary data.</text>
</comment>